<dbReference type="AlphaFoldDB" id="A0A3Q2PSN9"/>
<keyword evidence="9 11" id="KW-0472">Membrane</keyword>
<evidence type="ECO:0000256" key="2">
    <source>
        <dbReference type="ARBA" id="ARBA00004651"/>
    </source>
</evidence>
<evidence type="ECO:0000256" key="6">
    <source>
        <dbReference type="ARBA" id="ARBA00022868"/>
    </source>
</evidence>
<feature type="transmembrane region" description="Helical" evidence="11">
    <location>
        <begin position="197"/>
        <end position="222"/>
    </location>
</feature>
<dbReference type="GeneTree" id="ENSGT01150000286954"/>
<dbReference type="PANTHER" id="PTHR11984">
    <property type="entry name" value="CONNEXIN"/>
    <property type="match status" value="1"/>
</dbReference>
<dbReference type="Proteomes" id="UP000265000">
    <property type="component" value="Unplaced"/>
</dbReference>
<dbReference type="PRINTS" id="PR00206">
    <property type="entry name" value="CONNEXIN"/>
</dbReference>
<dbReference type="InterPro" id="IPR019570">
    <property type="entry name" value="Connexin_CCC"/>
</dbReference>
<dbReference type="GO" id="GO:0005243">
    <property type="term" value="F:gap junction channel activity"/>
    <property type="evidence" value="ECO:0007669"/>
    <property type="project" value="TreeGrafter"/>
</dbReference>
<evidence type="ECO:0000256" key="8">
    <source>
        <dbReference type="ARBA" id="ARBA00022989"/>
    </source>
</evidence>
<dbReference type="GO" id="GO:0005922">
    <property type="term" value="C:connexin complex"/>
    <property type="evidence" value="ECO:0007669"/>
    <property type="project" value="InterPro"/>
</dbReference>
<dbReference type="InterPro" id="IPR017990">
    <property type="entry name" value="Connexin_CS"/>
</dbReference>
<accession>A0A3Q2PSN9</accession>
<dbReference type="PROSITE" id="PS00408">
    <property type="entry name" value="CONNEXINS_2"/>
    <property type="match status" value="1"/>
</dbReference>
<evidence type="ECO:0000256" key="7">
    <source>
        <dbReference type="ARBA" id="ARBA00022949"/>
    </source>
</evidence>
<dbReference type="STRING" id="8078.ENSFHEP00000016536"/>
<feature type="domain" description="Connexin N-terminal" evidence="12">
    <location>
        <begin position="43"/>
        <end position="76"/>
    </location>
</feature>
<comment type="function">
    <text evidence="10">One gap junction consists of a cluster of closely packed pairs of transmembrane channels, the connexons, through which materials of low MW diffuse from one cell to a neighboring cell.</text>
</comment>
<proteinExistence type="inferred from homology"/>
<reference evidence="14" key="2">
    <citation type="submission" date="2025-09" db="UniProtKB">
        <authorList>
            <consortium name="Ensembl"/>
        </authorList>
    </citation>
    <scope>IDENTIFICATION</scope>
</reference>
<sequence length="356" mass="40885">MGHLNFLGGILEEVHIHSTPVGKTWLTILFICRMLVIGVAADDVWTDEQAEFICNTHQPGCRNACYDLAFPISPIRYWVLQVISVSSPSLVYVGHALYRLSALEKVRERKKPCLARKRIEREIKQLCQEQLNKAPLRGSLMRTYVAHIIIRSVVEGAFMTGQYLLYGFHLHTLFRCEQDPCPNSVDCFVSRPTEKSIYMVFMQSIAVLSLFLSILEIIHLICKKIDKVFTRTTVDKDNLSLKESRQDTVVQTCNNASRNAKYVSEACDHNLKESMHIPNMCPRITKPSVKLIWIYTNPSQRQTLSLFSHAQHRCYFNLSPEGGSRLQTPWNLRYAPLSLLCYKIFKKESKLLAFLV</sequence>
<comment type="subunit">
    <text evidence="3 10">A connexon is composed of a hexamer of connexins.</text>
</comment>
<dbReference type="PROSITE" id="PS00407">
    <property type="entry name" value="CONNEXINS_1"/>
    <property type="match status" value="1"/>
</dbReference>
<evidence type="ECO:0000313" key="14">
    <source>
        <dbReference type="Ensembl" id="ENSFHEP00000016536.1"/>
    </source>
</evidence>
<organism evidence="14 15">
    <name type="scientific">Fundulus heteroclitus</name>
    <name type="common">Killifish</name>
    <name type="synonym">Mummichog</name>
    <dbReference type="NCBI Taxonomy" id="8078"/>
    <lineage>
        <taxon>Eukaryota</taxon>
        <taxon>Metazoa</taxon>
        <taxon>Chordata</taxon>
        <taxon>Craniata</taxon>
        <taxon>Vertebrata</taxon>
        <taxon>Euteleostomi</taxon>
        <taxon>Actinopterygii</taxon>
        <taxon>Neopterygii</taxon>
        <taxon>Teleostei</taxon>
        <taxon>Neoteleostei</taxon>
        <taxon>Acanthomorphata</taxon>
        <taxon>Ovalentaria</taxon>
        <taxon>Atherinomorphae</taxon>
        <taxon>Cyprinodontiformes</taxon>
        <taxon>Fundulidae</taxon>
        <taxon>Fundulus</taxon>
    </lineage>
</organism>
<evidence type="ECO:0000259" key="13">
    <source>
        <dbReference type="SMART" id="SM01089"/>
    </source>
</evidence>
<dbReference type="Ensembl" id="ENSFHET00000024957.1">
    <property type="protein sequence ID" value="ENSFHEP00000016536.1"/>
    <property type="gene ID" value="ENSFHEG00000018290.1"/>
</dbReference>
<dbReference type="InterPro" id="IPR000500">
    <property type="entry name" value="Connexin"/>
</dbReference>
<dbReference type="InterPro" id="IPR038359">
    <property type="entry name" value="Connexin_N_sf"/>
</dbReference>
<keyword evidence="7" id="KW-0965">Cell junction</keyword>
<dbReference type="InterPro" id="IPR013092">
    <property type="entry name" value="Connexin_N"/>
</dbReference>
<dbReference type="Gene3D" id="1.20.1440.80">
    <property type="entry name" value="Gap junction channel protein cysteine-rich domain"/>
    <property type="match status" value="1"/>
</dbReference>
<protein>
    <recommendedName>
        <fullName evidence="10">Gap junction protein</fullName>
    </recommendedName>
</protein>
<keyword evidence="4" id="KW-1003">Cell membrane</keyword>
<name>A0A3Q2PSN9_FUNHE</name>
<keyword evidence="5 10" id="KW-0812">Transmembrane</keyword>
<dbReference type="SMART" id="SM01089">
    <property type="entry name" value="Connexin_CCC"/>
    <property type="match status" value="1"/>
</dbReference>
<comment type="similarity">
    <text evidence="10">Belongs to the connexin family.</text>
</comment>
<dbReference type="PANTHER" id="PTHR11984:SF60">
    <property type="entry name" value="GAP JUNCTION ALPHA-9 PROTEIN"/>
    <property type="match status" value="1"/>
</dbReference>
<evidence type="ECO:0000256" key="1">
    <source>
        <dbReference type="ARBA" id="ARBA00004610"/>
    </source>
</evidence>
<keyword evidence="8 11" id="KW-1133">Transmembrane helix</keyword>
<dbReference type="FunFam" id="1.20.1440.80:FF:000001">
    <property type="entry name" value="Gap junction alpha-1"/>
    <property type="match status" value="1"/>
</dbReference>
<evidence type="ECO:0000256" key="10">
    <source>
        <dbReference type="RuleBase" id="RU000630"/>
    </source>
</evidence>
<evidence type="ECO:0000313" key="15">
    <source>
        <dbReference type="Proteomes" id="UP000265000"/>
    </source>
</evidence>
<evidence type="ECO:0000256" key="4">
    <source>
        <dbReference type="ARBA" id="ARBA00022475"/>
    </source>
</evidence>
<dbReference type="Pfam" id="PF00029">
    <property type="entry name" value="Connexin"/>
    <property type="match status" value="1"/>
</dbReference>
<reference evidence="14" key="1">
    <citation type="submission" date="2025-08" db="UniProtKB">
        <authorList>
            <consortium name="Ensembl"/>
        </authorList>
    </citation>
    <scope>IDENTIFICATION</scope>
</reference>
<evidence type="ECO:0000256" key="11">
    <source>
        <dbReference type="SAM" id="Phobius"/>
    </source>
</evidence>
<keyword evidence="15" id="KW-1185">Reference proteome</keyword>
<comment type="subcellular location">
    <subcellularLocation>
        <location evidence="1">Cell junction</location>
        <location evidence="1">Gap junction</location>
    </subcellularLocation>
    <subcellularLocation>
        <location evidence="2 10">Cell membrane</location>
        <topology evidence="2 10">Multi-pass membrane protein</topology>
    </subcellularLocation>
</comment>
<keyword evidence="6 10" id="KW-0303">Gap junction</keyword>
<dbReference type="SMART" id="SM00037">
    <property type="entry name" value="CNX"/>
    <property type="match status" value="1"/>
</dbReference>
<evidence type="ECO:0000256" key="5">
    <source>
        <dbReference type="ARBA" id="ARBA00022692"/>
    </source>
</evidence>
<dbReference type="GO" id="GO:0007267">
    <property type="term" value="P:cell-cell signaling"/>
    <property type="evidence" value="ECO:0007669"/>
    <property type="project" value="TreeGrafter"/>
</dbReference>
<evidence type="ECO:0000256" key="9">
    <source>
        <dbReference type="ARBA" id="ARBA00023136"/>
    </source>
</evidence>
<evidence type="ECO:0000256" key="3">
    <source>
        <dbReference type="ARBA" id="ARBA00011455"/>
    </source>
</evidence>
<feature type="domain" description="Connexin cysteine-rich" evidence="13">
    <location>
        <begin position="154"/>
        <end position="220"/>
    </location>
</feature>
<evidence type="ECO:0000259" key="12">
    <source>
        <dbReference type="SMART" id="SM00037"/>
    </source>
</evidence>